<organism evidence="8 9">
    <name type="scientific">Convivina intestini</name>
    <dbReference type="NCBI Taxonomy" id="1505726"/>
    <lineage>
        <taxon>Bacteria</taxon>
        <taxon>Bacillati</taxon>
        <taxon>Bacillota</taxon>
        <taxon>Bacilli</taxon>
        <taxon>Lactobacillales</taxon>
        <taxon>Lactobacillaceae</taxon>
        <taxon>Convivina</taxon>
    </lineage>
</organism>
<comment type="caution">
    <text evidence="8">The sequence shown here is derived from an EMBL/GenBank/DDBJ whole genome shotgun (WGS) entry which is preliminary data.</text>
</comment>
<dbReference type="SUPFAM" id="SSF53850">
    <property type="entry name" value="Periplasmic binding protein-like II"/>
    <property type="match status" value="1"/>
</dbReference>
<dbReference type="Proteomes" id="UP000245433">
    <property type="component" value="Unassembled WGS sequence"/>
</dbReference>
<dbReference type="Gene3D" id="3.40.190.10">
    <property type="entry name" value="Periplasmic binding protein-like II"/>
    <property type="match status" value="2"/>
</dbReference>
<comment type="subcellular location">
    <subcellularLocation>
        <location evidence="1">Membrane</location>
        <topology evidence="1">Lipid-anchor</topology>
    </subcellularLocation>
</comment>
<evidence type="ECO:0000256" key="6">
    <source>
        <dbReference type="PIRNR" id="PIRNR002854"/>
    </source>
</evidence>
<dbReference type="GO" id="GO:0016020">
    <property type="term" value="C:membrane"/>
    <property type="evidence" value="ECO:0007669"/>
    <property type="project" value="UniProtKB-SubCell"/>
</dbReference>
<name>A0A2U1DBJ3_9LACO</name>
<evidence type="ECO:0000256" key="1">
    <source>
        <dbReference type="ARBA" id="ARBA00004635"/>
    </source>
</evidence>
<evidence type="ECO:0000256" key="5">
    <source>
        <dbReference type="ARBA" id="ARBA00023288"/>
    </source>
</evidence>
<accession>A0A2U1DBJ3</accession>
<keyword evidence="2" id="KW-0732">Signal</keyword>
<proteinExistence type="inferred from homology"/>
<evidence type="ECO:0000256" key="3">
    <source>
        <dbReference type="ARBA" id="ARBA00023136"/>
    </source>
</evidence>
<protein>
    <recommendedName>
        <fullName evidence="6">Lipoprotein</fullName>
    </recommendedName>
</protein>
<keyword evidence="5 6" id="KW-0449">Lipoprotein</keyword>
<keyword evidence="9" id="KW-1185">Reference proteome</keyword>
<dbReference type="PIRSF" id="PIRSF002854">
    <property type="entry name" value="MetQ"/>
    <property type="match status" value="1"/>
</dbReference>
<dbReference type="OrthoDB" id="9812878at2"/>
<evidence type="ECO:0000256" key="2">
    <source>
        <dbReference type="ARBA" id="ARBA00022729"/>
    </source>
</evidence>
<evidence type="ECO:0000256" key="4">
    <source>
        <dbReference type="ARBA" id="ARBA00023139"/>
    </source>
</evidence>
<evidence type="ECO:0000313" key="9">
    <source>
        <dbReference type="Proteomes" id="UP000245433"/>
    </source>
</evidence>
<dbReference type="PANTHER" id="PTHR30429:SF0">
    <property type="entry name" value="METHIONINE-BINDING LIPOPROTEIN METQ"/>
    <property type="match status" value="1"/>
</dbReference>
<keyword evidence="7" id="KW-1133">Transmembrane helix</keyword>
<feature type="transmembrane region" description="Helical" evidence="7">
    <location>
        <begin position="7"/>
        <end position="25"/>
    </location>
</feature>
<dbReference type="AlphaFoldDB" id="A0A2U1DBJ3"/>
<keyword evidence="7" id="KW-0812">Transmembrane</keyword>
<gene>
    <name evidence="8" type="ORF">C7384_10386</name>
</gene>
<keyword evidence="4" id="KW-0564">Palmitate</keyword>
<dbReference type="PANTHER" id="PTHR30429">
    <property type="entry name" value="D-METHIONINE-BINDING LIPOPROTEIN METQ"/>
    <property type="match status" value="1"/>
</dbReference>
<dbReference type="EMBL" id="QEKT01000003">
    <property type="protein sequence ID" value="PVY85063.1"/>
    <property type="molecule type" value="Genomic_DNA"/>
</dbReference>
<dbReference type="InterPro" id="IPR004872">
    <property type="entry name" value="Lipoprotein_NlpA"/>
</dbReference>
<evidence type="ECO:0000256" key="7">
    <source>
        <dbReference type="SAM" id="Phobius"/>
    </source>
</evidence>
<dbReference type="Pfam" id="PF03180">
    <property type="entry name" value="Lipoprotein_9"/>
    <property type="match status" value="1"/>
</dbReference>
<dbReference type="RefSeq" id="WP_089938468.1">
    <property type="nucleotide sequence ID" value="NZ_CAKOEW010000010.1"/>
</dbReference>
<reference evidence="8 9" key="1">
    <citation type="submission" date="2018-04" db="EMBL/GenBank/DDBJ databases">
        <title>Genomic Encyclopedia of Type Strains, Phase IV (KMG-IV): sequencing the most valuable type-strain genomes for metagenomic binning, comparative biology and taxonomic classification.</title>
        <authorList>
            <person name="Goeker M."/>
        </authorList>
    </citation>
    <scope>NUCLEOTIDE SEQUENCE [LARGE SCALE GENOMIC DNA]</scope>
    <source>
        <strain evidence="8 9">DSM 28795</strain>
    </source>
</reference>
<keyword evidence="3 7" id="KW-0472">Membrane</keyword>
<comment type="similarity">
    <text evidence="6">Belongs to the nlpA lipoprotein family.</text>
</comment>
<sequence>MSKKSKIITSLVVICIAIAGYFSFFNHPQDVNKTVKIGVMAGDQSEDEIWDSAIKTAKEKYGITLKTVKFNDYSQPNKALANHDIDLNAFQNYPFLENWNKANKSDIVSIGDTWTTPLRLYSSNYKNINDFNNGDQIAVANDVTNENRGLHLLAEAGLIKLKDTNKATTQDITENPKNLKITAVDASQTAKSLKDPKFAGAVINTNFAKSAKIDFNSAIYVEGLNKNTTQFFNFIAANKKDENNQTYKNVVKSIQTAKTKELVEKNYHGAEVTVWDYKK</sequence>
<evidence type="ECO:0000313" key="8">
    <source>
        <dbReference type="EMBL" id="PVY85063.1"/>
    </source>
</evidence>